<organism evidence="2 3">
    <name type="scientific">Silvibacterium dinghuense</name>
    <dbReference type="NCBI Taxonomy" id="1560006"/>
    <lineage>
        <taxon>Bacteria</taxon>
        <taxon>Pseudomonadati</taxon>
        <taxon>Acidobacteriota</taxon>
        <taxon>Terriglobia</taxon>
        <taxon>Terriglobales</taxon>
        <taxon>Acidobacteriaceae</taxon>
        <taxon>Silvibacterium</taxon>
    </lineage>
</organism>
<sequence>MRRRWLEGMHGMERKIIGVAIAGLLLCAPYVHAQDNDDGSVDKAHRILELTNQDRAEHGLQPLIWDDALAQAAQAHTDRMAQEKSLSHQYPGEPPITDRASQAGARFQAIAENTAMGGDARAIEKEWMNSTPHRTNILDPQMDHIGIGVAEKGGYLFATEDFSRAAEILTTAQVEDKVAALLKAQNIDASMAHDDAEKACAGQGAIPAGSPIRSIVRFQTTDLSQLPSQVATRLGSGQYTRAAVGACPPTPQPGNFTSYRVAILLY</sequence>
<dbReference type="InterPro" id="IPR014044">
    <property type="entry name" value="CAP_dom"/>
</dbReference>
<evidence type="ECO:0000313" key="3">
    <source>
        <dbReference type="Proteomes" id="UP000290253"/>
    </source>
</evidence>
<dbReference type="CDD" id="cd05379">
    <property type="entry name" value="CAP_bacterial"/>
    <property type="match status" value="1"/>
</dbReference>
<evidence type="ECO:0000259" key="1">
    <source>
        <dbReference type="Pfam" id="PF00188"/>
    </source>
</evidence>
<reference evidence="2 3" key="1">
    <citation type="journal article" date="2016" name="Int. J. Syst. Evol. Microbiol.">
        <title>Acidipila dinghuensis sp. nov., an acidobacterium isolated from forest soil.</title>
        <authorList>
            <person name="Jiang Y.W."/>
            <person name="Wang J."/>
            <person name="Chen M.H."/>
            <person name="Lv Y.Y."/>
            <person name="Qiu L.H."/>
        </authorList>
    </citation>
    <scope>NUCLEOTIDE SEQUENCE [LARGE SCALE GENOMIC DNA]</scope>
    <source>
        <strain evidence="2 3">DHOF10</strain>
    </source>
</reference>
<dbReference type="Gene3D" id="3.40.33.10">
    <property type="entry name" value="CAP"/>
    <property type="match status" value="1"/>
</dbReference>
<dbReference type="AlphaFoldDB" id="A0A4Q1SGM9"/>
<dbReference type="Proteomes" id="UP000290253">
    <property type="component" value="Unassembled WGS sequence"/>
</dbReference>
<name>A0A4Q1SGM9_9BACT</name>
<proteinExistence type="predicted"/>
<keyword evidence="3" id="KW-1185">Reference proteome</keyword>
<gene>
    <name evidence="2" type="ORF">ESZ00_00755</name>
</gene>
<dbReference type="Pfam" id="PF00188">
    <property type="entry name" value="CAP"/>
    <property type="match status" value="1"/>
</dbReference>
<comment type="caution">
    <text evidence="2">The sequence shown here is derived from an EMBL/GenBank/DDBJ whole genome shotgun (WGS) entry which is preliminary data.</text>
</comment>
<evidence type="ECO:0000313" key="2">
    <source>
        <dbReference type="EMBL" id="RXS96519.1"/>
    </source>
</evidence>
<feature type="domain" description="SCP" evidence="1">
    <location>
        <begin position="48"/>
        <end position="155"/>
    </location>
</feature>
<dbReference type="EMBL" id="SDMK01000001">
    <property type="protein sequence ID" value="RXS96519.1"/>
    <property type="molecule type" value="Genomic_DNA"/>
</dbReference>
<accession>A0A4Q1SGM9</accession>
<dbReference type="SUPFAM" id="SSF55797">
    <property type="entry name" value="PR-1-like"/>
    <property type="match status" value="1"/>
</dbReference>
<dbReference type="PANTHER" id="PTHR31157">
    <property type="entry name" value="SCP DOMAIN-CONTAINING PROTEIN"/>
    <property type="match status" value="1"/>
</dbReference>
<protein>
    <submittedName>
        <fullName evidence="2">CAP domain-containing protein</fullName>
    </submittedName>
</protein>
<dbReference type="InterPro" id="IPR035940">
    <property type="entry name" value="CAP_sf"/>
</dbReference>
<dbReference type="PANTHER" id="PTHR31157:SF1">
    <property type="entry name" value="SCP DOMAIN-CONTAINING PROTEIN"/>
    <property type="match status" value="1"/>
</dbReference>
<dbReference type="OrthoDB" id="9783944at2"/>